<name>A0ABP8U6E3_9ACTN</name>
<evidence type="ECO:0000256" key="1">
    <source>
        <dbReference type="SAM" id="Phobius"/>
    </source>
</evidence>
<keyword evidence="1" id="KW-0472">Membrane</keyword>
<evidence type="ECO:0000313" key="2">
    <source>
        <dbReference type="EMBL" id="GAA4623475.1"/>
    </source>
</evidence>
<keyword evidence="3" id="KW-1185">Reference proteome</keyword>
<proteinExistence type="predicted"/>
<feature type="transmembrane region" description="Helical" evidence="1">
    <location>
        <begin position="74"/>
        <end position="99"/>
    </location>
</feature>
<sequence>MRFPLRLRLRHVPGRLATGVFILDSGLGKRGADQQTAETLHGMAANAYPFLGAVDPKTFVRLLSAGEMTLGTMLLLPVVPTAVAGGALAAFSAGLVGLYARTPGMRRDGSVFPTAQGIVLAKDVWLFGLGLGLLIDGLTERG</sequence>
<evidence type="ECO:0008006" key="4">
    <source>
        <dbReference type="Google" id="ProtNLM"/>
    </source>
</evidence>
<keyword evidence="1" id="KW-0812">Transmembrane</keyword>
<dbReference type="RefSeq" id="WP_345430361.1">
    <property type="nucleotide sequence ID" value="NZ_BAABHK010000002.1"/>
</dbReference>
<dbReference type="Proteomes" id="UP001501442">
    <property type="component" value="Unassembled WGS sequence"/>
</dbReference>
<comment type="caution">
    <text evidence="2">The sequence shown here is derived from an EMBL/GenBank/DDBJ whole genome shotgun (WGS) entry which is preliminary data.</text>
</comment>
<gene>
    <name evidence="2" type="ORF">GCM10023196_019800</name>
</gene>
<dbReference type="EMBL" id="BAABHK010000002">
    <property type="protein sequence ID" value="GAA4623475.1"/>
    <property type="molecule type" value="Genomic_DNA"/>
</dbReference>
<accession>A0ABP8U6E3</accession>
<protein>
    <recommendedName>
        <fullName evidence="4">DoxX family protein</fullName>
    </recommendedName>
</protein>
<organism evidence="2 3">
    <name type="scientific">Actinoallomurus vinaceus</name>
    <dbReference type="NCBI Taxonomy" id="1080074"/>
    <lineage>
        <taxon>Bacteria</taxon>
        <taxon>Bacillati</taxon>
        <taxon>Actinomycetota</taxon>
        <taxon>Actinomycetes</taxon>
        <taxon>Streptosporangiales</taxon>
        <taxon>Thermomonosporaceae</taxon>
        <taxon>Actinoallomurus</taxon>
    </lineage>
</organism>
<reference evidence="3" key="1">
    <citation type="journal article" date="2019" name="Int. J. Syst. Evol. Microbiol.">
        <title>The Global Catalogue of Microorganisms (GCM) 10K type strain sequencing project: providing services to taxonomists for standard genome sequencing and annotation.</title>
        <authorList>
            <consortium name="The Broad Institute Genomics Platform"/>
            <consortium name="The Broad Institute Genome Sequencing Center for Infectious Disease"/>
            <person name="Wu L."/>
            <person name="Ma J."/>
        </authorList>
    </citation>
    <scope>NUCLEOTIDE SEQUENCE [LARGE SCALE GENOMIC DNA]</scope>
    <source>
        <strain evidence="3">JCM 17939</strain>
    </source>
</reference>
<evidence type="ECO:0000313" key="3">
    <source>
        <dbReference type="Proteomes" id="UP001501442"/>
    </source>
</evidence>
<keyword evidence="1" id="KW-1133">Transmembrane helix</keyword>